<dbReference type="EMBL" id="JBHTOD010000004">
    <property type="protein sequence ID" value="MFD1455219.1"/>
    <property type="molecule type" value="Genomic_DNA"/>
</dbReference>
<name>A0ABW4D2P9_9LACO</name>
<reference evidence="2" key="1">
    <citation type="journal article" date="2019" name="Int. J. Syst. Evol. Microbiol.">
        <title>The Global Catalogue of Microorganisms (GCM) 10K type strain sequencing project: providing services to taxonomists for standard genome sequencing and annotation.</title>
        <authorList>
            <consortium name="The Broad Institute Genomics Platform"/>
            <consortium name="The Broad Institute Genome Sequencing Center for Infectious Disease"/>
            <person name="Wu L."/>
            <person name="Ma J."/>
        </authorList>
    </citation>
    <scope>NUCLEOTIDE SEQUENCE [LARGE SCALE GENOMIC DNA]</scope>
    <source>
        <strain evidence="2">CCM 8979</strain>
    </source>
</reference>
<gene>
    <name evidence="1" type="ORF">ACFQ44_05910</name>
</gene>
<comment type="caution">
    <text evidence="1">The sequence shown here is derived from an EMBL/GenBank/DDBJ whole genome shotgun (WGS) entry which is preliminary data.</text>
</comment>
<dbReference type="Proteomes" id="UP001597189">
    <property type="component" value="Unassembled WGS sequence"/>
</dbReference>
<evidence type="ECO:0000313" key="1">
    <source>
        <dbReference type="EMBL" id="MFD1455219.1"/>
    </source>
</evidence>
<keyword evidence="2" id="KW-1185">Reference proteome</keyword>
<accession>A0ABW4D2P9</accession>
<dbReference type="RefSeq" id="WP_203644480.1">
    <property type="nucleotide sequence ID" value="NZ_BOLN01000004.1"/>
</dbReference>
<proteinExistence type="predicted"/>
<sequence length="96" mass="11306">MMWYPSTKEMKDEFREQYREAISDICCQCQDGTPTKLTVSSDNQWYSIFVKASMDYLNLRDECNAYAREHGVFQKNAPTVYISKNTQYGDIVFMVM</sequence>
<evidence type="ECO:0000313" key="2">
    <source>
        <dbReference type="Proteomes" id="UP001597189"/>
    </source>
</evidence>
<protein>
    <submittedName>
        <fullName evidence="1">Uncharacterized protein</fullName>
    </submittedName>
</protein>
<organism evidence="1 2">
    <name type="scientific">Levilactobacillus lanxiensis</name>
    <dbReference type="NCBI Taxonomy" id="2799568"/>
    <lineage>
        <taxon>Bacteria</taxon>
        <taxon>Bacillati</taxon>
        <taxon>Bacillota</taxon>
        <taxon>Bacilli</taxon>
        <taxon>Lactobacillales</taxon>
        <taxon>Lactobacillaceae</taxon>
        <taxon>Levilactobacillus</taxon>
    </lineage>
</organism>